<organism evidence="11 12">
    <name type="scientific">Sulfurihydrogenibium azorense (strain DSM 15241 / OCM 825 / Az-Fu1)</name>
    <dbReference type="NCBI Taxonomy" id="204536"/>
    <lineage>
        <taxon>Bacteria</taxon>
        <taxon>Pseudomonadati</taxon>
        <taxon>Aquificota</taxon>
        <taxon>Aquificia</taxon>
        <taxon>Aquificales</taxon>
        <taxon>Hydrogenothermaceae</taxon>
        <taxon>Sulfurihydrogenibium</taxon>
    </lineage>
</organism>
<keyword evidence="5 7" id="KW-1133">Transmembrane helix</keyword>
<keyword evidence="4 7" id="KW-0812">Transmembrane</keyword>
<evidence type="ECO:0000259" key="10">
    <source>
        <dbReference type="Pfam" id="PF21088"/>
    </source>
</evidence>
<sequence length="338" mass="38231">MLKDYKIIIIFSVSFGILYVVRVLIIEFLKKLAKKTTTKLDDVIYKAIKLPSLLWIVIISVHVTLTFLDIPEKHYHLLTKMINTLLILSITIFLAHLSTKALKVYLEEKSLPTAGASLIFILINTIIYTVGVLIILSNLNISITPIITTLGVGGLAVGLALKDTLSNIFSGLYILLEKRINIGDLIELENGRRGYVVNINWRTTTLKTLTNDTVIIPNEKLAQSIVLNYAKPVNITKISIEIPVSYNTDIDKLEKVVLDEVEKYSKEDDRLLLDPKPAFRFIPGFGDSSLNFTLYVSVSDYESGFAVQSELRKRIFKRLKAENIEIPYPQLDVHLKRQ</sequence>
<dbReference type="SUPFAM" id="SSF82861">
    <property type="entry name" value="Mechanosensitive channel protein MscS (YggB), transmembrane region"/>
    <property type="match status" value="1"/>
</dbReference>
<keyword evidence="12" id="KW-1185">Reference proteome</keyword>
<feature type="domain" description="Mechanosensitive ion channel MscS C-terminal" evidence="9">
    <location>
        <begin position="238"/>
        <end position="326"/>
    </location>
</feature>
<dbReference type="STRING" id="204536.SULAZ_1718"/>
<dbReference type="KEGG" id="saf:SULAZ_1718"/>
<keyword evidence="3" id="KW-1003">Cell membrane</keyword>
<dbReference type="InterPro" id="IPR010920">
    <property type="entry name" value="LSM_dom_sf"/>
</dbReference>
<gene>
    <name evidence="11" type="ordered locus">SULAZ_1718</name>
</gene>
<dbReference type="AlphaFoldDB" id="C1DX38"/>
<name>C1DX38_SULAA</name>
<dbReference type="SUPFAM" id="SSF50182">
    <property type="entry name" value="Sm-like ribonucleoproteins"/>
    <property type="match status" value="1"/>
</dbReference>
<dbReference type="eggNOG" id="COG3264">
    <property type="taxonomic scope" value="Bacteria"/>
</dbReference>
<reference evidence="11 12" key="1">
    <citation type="journal article" date="2009" name="J. Bacteriol.">
        <title>Complete and draft genome sequences of six members of the Aquificales.</title>
        <authorList>
            <person name="Reysenbach A.L."/>
            <person name="Hamamura N."/>
            <person name="Podar M."/>
            <person name="Griffiths E."/>
            <person name="Ferreira S."/>
            <person name="Hochstein R."/>
            <person name="Heidelberg J."/>
            <person name="Johnson J."/>
            <person name="Mead D."/>
            <person name="Pohorille A."/>
            <person name="Sarmiento M."/>
            <person name="Schweighofer K."/>
            <person name="Seshadri R."/>
            <person name="Voytek M.A."/>
        </authorList>
    </citation>
    <scope>NUCLEOTIDE SEQUENCE [LARGE SCALE GENOMIC DNA]</scope>
    <source>
        <strain evidence="12">Az-Fu1 / DSM 15241 / OCM 825</strain>
    </source>
</reference>
<evidence type="ECO:0000256" key="1">
    <source>
        <dbReference type="ARBA" id="ARBA00004651"/>
    </source>
</evidence>
<evidence type="ECO:0000256" key="3">
    <source>
        <dbReference type="ARBA" id="ARBA00022475"/>
    </source>
</evidence>
<dbReference type="SUPFAM" id="SSF82689">
    <property type="entry name" value="Mechanosensitive channel protein MscS (YggB), C-terminal domain"/>
    <property type="match status" value="1"/>
</dbReference>
<proteinExistence type="inferred from homology"/>
<evidence type="ECO:0000256" key="2">
    <source>
        <dbReference type="ARBA" id="ARBA00008017"/>
    </source>
</evidence>
<keyword evidence="6 7" id="KW-0472">Membrane</keyword>
<evidence type="ECO:0000259" key="9">
    <source>
        <dbReference type="Pfam" id="PF21082"/>
    </source>
</evidence>
<comment type="similarity">
    <text evidence="2">Belongs to the MscS (TC 1.A.23) family.</text>
</comment>
<dbReference type="InterPro" id="IPR049142">
    <property type="entry name" value="MS_channel_1st"/>
</dbReference>
<feature type="transmembrane region" description="Helical" evidence="7">
    <location>
        <begin position="116"/>
        <end position="136"/>
    </location>
</feature>
<dbReference type="InterPro" id="IPR023408">
    <property type="entry name" value="MscS_beta-dom_sf"/>
</dbReference>
<dbReference type="HOGENOM" id="CLU_037945_0_1_0"/>
<evidence type="ECO:0000313" key="12">
    <source>
        <dbReference type="Proteomes" id="UP000001369"/>
    </source>
</evidence>
<feature type="domain" description="Mechanosensitive ion channel transmembrane helices 2/3" evidence="10">
    <location>
        <begin position="123"/>
        <end position="162"/>
    </location>
</feature>
<evidence type="ECO:0000259" key="8">
    <source>
        <dbReference type="Pfam" id="PF00924"/>
    </source>
</evidence>
<feature type="transmembrane region" description="Helical" evidence="7">
    <location>
        <begin position="74"/>
        <end position="95"/>
    </location>
</feature>
<feature type="transmembrane region" description="Helical" evidence="7">
    <location>
        <begin position="142"/>
        <end position="161"/>
    </location>
</feature>
<dbReference type="Gene3D" id="1.10.287.1260">
    <property type="match status" value="1"/>
</dbReference>
<evidence type="ECO:0000256" key="5">
    <source>
        <dbReference type="ARBA" id="ARBA00022989"/>
    </source>
</evidence>
<dbReference type="RefSeq" id="WP_012674973.1">
    <property type="nucleotide sequence ID" value="NC_012438.1"/>
</dbReference>
<dbReference type="InterPro" id="IPR006685">
    <property type="entry name" value="MscS_channel_2nd"/>
</dbReference>
<dbReference type="GO" id="GO:0008381">
    <property type="term" value="F:mechanosensitive monoatomic ion channel activity"/>
    <property type="evidence" value="ECO:0007669"/>
    <property type="project" value="InterPro"/>
</dbReference>
<dbReference type="Pfam" id="PF00924">
    <property type="entry name" value="MS_channel_2nd"/>
    <property type="match status" value="1"/>
</dbReference>
<dbReference type="InterPro" id="IPR049278">
    <property type="entry name" value="MS_channel_C"/>
</dbReference>
<protein>
    <submittedName>
        <fullName evidence="11">Putative MscS Mechanosensitive ion channel</fullName>
    </submittedName>
</protein>
<dbReference type="Gene3D" id="3.30.70.100">
    <property type="match status" value="1"/>
</dbReference>
<dbReference type="Gene3D" id="2.30.30.60">
    <property type="match status" value="1"/>
</dbReference>
<dbReference type="Pfam" id="PF21088">
    <property type="entry name" value="MS_channel_1st"/>
    <property type="match status" value="1"/>
</dbReference>
<dbReference type="InterPro" id="IPR045275">
    <property type="entry name" value="MscS_archaea/bacteria_type"/>
</dbReference>
<dbReference type="PANTHER" id="PTHR30221:SF1">
    <property type="entry name" value="SMALL-CONDUCTANCE MECHANOSENSITIVE CHANNEL"/>
    <property type="match status" value="1"/>
</dbReference>
<accession>C1DX38</accession>
<evidence type="ECO:0000313" key="11">
    <source>
        <dbReference type="EMBL" id="ACN99664.1"/>
    </source>
</evidence>
<feature type="domain" description="Mechanosensitive ion channel MscS" evidence="8">
    <location>
        <begin position="163"/>
        <end position="230"/>
    </location>
</feature>
<feature type="transmembrane region" description="Helical" evidence="7">
    <location>
        <begin position="50"/>
        <end position="68"/>
    </location>
</feature>
<feature type="transmembrane region" description="Helical" evidence="7">
    <location>
        <begin position="6"/>
        <end position="29"/>
    </location>
</feature>
<comment type="subcellular location">
    <subcellularLocation>
        <location evidence="1">Cell membrane</location>
        <topology evidence="1">Multi-pass membrane protein</topology>
    </subcellularLocation>
</comment>
<evidence type="ECO:0000256" key="6">
    <source>
        <dbReference type="ARBA" id="ARBA00023136"/>
    </source>
</evidence>
<dbReference type="GO" id="GO:0005886">
    <property type="term" value="C:plasma membrane"/>
    <property type="evidence" value="ECO:0007669"/>
    <property type="project" value="UniProtKB-SubCell"/>
</dbReference>
<dbReference type="PANTHER" id="PTHR30221">
    <property type="entry name" value="SMALL-CONDUCTANCE MECHANOSENSITIVE CHANNEL"/>
    <property type="match status" value="1"/>
</dbReference>
<dbReference type="OrthoDB" id="9809206at2"/>
<evidence type="ECO:0000256" key="7">
    <source>
        <dbReference type="SAM" id="Phobius"/>
    </source>
</evidence>
<evidence type="ECO:0000256" key="4">
    <source>
        <dbReference type="ARBA" id="ARBA00022692"/>
    </source>
</evidence>
<dbReference type="EMBL" id="CP001229">
    <property type="protein sequence ID" value="ACN99664.1"/>
    <property type="molecule type" value="Genomic_DNA"/>
</dbReference>
<dbReference type="Pfam" id="PF21082">
    <property type="entry name" value="MS_channel_3rd"/>
    <property type="match status" value="1"/>
</dbReference>
<dbReference type="Proteomes" id="UP000001369">
    <property type="component" value="Chromosome"/>
</dbReference>
<dbReference type="InterPro" id="IPR011066">
    <property type="entry name" value="MscS_channel_C_sf"/>
</dbReference>
<dbReference type="InterPro" id="IPR011014">
    <property type="entry name" value="MscS_channel_TM-2"/>
</dbReference>